<organism evidence="1 2">
    <name type="scientific">Paramuricea clavata</name>
    <name type="common">Red gorgonian</name>
    <name type="synonym">Violescent sea-whip</name>
    <dbReference type="NCBI Taxonomy" id="317549"/>
    <lineage>
        <taxon>Eukaryota</taxon>
        <taxon>Metazoa</taxon>
        <taxon>Cnidaria</taxon>
        <taxon>Anthozoa</taxon>
        <taxon>Octocorallia</taxon>
        <taxon>Malacalcyonacea</taxon>
        <taxon>Plexauridae</taxon>
        <taxon>Paramuricea</taxon>
    </lineage>
</organism>
<gene>
    <name evidence="1" type="ORF">PACLA_8A015188</name>
</gene>
<dbReference type="Proteomes" id="UP001152795">
    <property type="component" value="Unassembled WGS sequence"/>
</dbReference>
<keyword evidence="2" id="KW-1185">Reference proteome</keyword>
<comment type="caution">
    <text evidence="1">The sequence shown here is derived from an EMBL/GenBank/DDBJ whole genome shotgun (WGS) entry which is preliminary data.</text>
</comment>
<protein>
    <submittedName>
        <fullName evidence="1">PREDICTED: uncharacterized protein LOC100889228</fullName>
    </submittedName>
</protein>
<dbReference type="AlphaFoldDB" id="A0A7D9LW21"/>
<dbReference type="EMBL" id="CACRXK020026020">
    <property type="protein sequence ID" value="CAB4039896.1"/>
    <property type="molecule type" value="Genomic_DNA"/>
</dbReference>
<evidence type="ECO:0000313" key="2">
    <source>
        <dbReference type="Proteomes" id="UP001152795"/>
    </source>
</evidence>
<reference evidence="1" key="1">
    <citation type="submission" date="2020-04" db="EMBL/GenBank/DDBJ databases">
        <authorList>
            <person name="Alioto T."/>
            <person name="Alioto T."/>
            <person name="Gomez Garrido J."/>
        </authorList>
    </citation>
    <scope>NUCLEOTIDE SEQUENCE</scope>
    <source>
        <strain evidence="1">A484AB</strain>
    </source>
</reference>
<sequence length="94" mass="11047">NDKQFEDKEMWPVEVQETFQAPAKISATSKWRNPSYQDLQAIFKADFKHIVETRYGKRDAITILRASLQGKPLDMIKGIDQDYETAWEYLDSVY</sequence>
<feature type="non-terminal residue" evidence="1">
    <location>
        <position position="1"/>
    </location>
</feature>
<name>A0A7D9LW21_PARCT</name>
<evidence type="ECO:0000313" key="1">
    <source>
        <dbReference type="EMBL" id="CAB4039896.1"/>
    </source>
</evidence>
<accession>A0A7D9LW21</accession>
<feature type="non-terminal residue" evidence="1">
    <location>
        <position position="94"/>
    </location>
</feature>
<proteinExistence type="predicted"/>